<keyword evidence="2" id="KW-1185">Reference proteome</keyword>
<sequence length="83" mass="9667">PQKKGPYRVKNQAATKQYRQNSKQYEINLAAKEKQIEEDWINLQVCATALKNEVLSLRSQILDHSECRCEVIQQYITRTATTI</sequence>
<dbReference type="InterPro" id="IPR046347">
    <property type="entry name" value="bZIP_sf"/>
</dbReference>
<evidence type="ECO:0000313" key="1">
    <source>
        <dbReference type="EMBL" id="KAK1659880.1"/>
    </source>
</evidence>
<name>A0AAJ0ENI8_9PEZI</name>
<dbReference type="GeneID" id="85452416"/>
<comment type="caution">
    <text evidence="1">The sequence shown here is derived from an EMBL/GenBank/DDBJ whole genome shotgun (WGS) entry which is preliminary data.</text>
</comment>
<evidence type="ECO:0008006" key="3">
    <source>
        <dbReference type="Google" id="ProtNLM"/>
    </source>
</evidence>
<evidence type="ECO:0000313" key="2">
    <source>
        <dbReference type="Proteomes" id="UP001224890"/>
    </source>
</evidence>
<accession>A0AAJ0ENI8</accession>
<proteinExistence type="predicted"/>
<reference evidence="1" key="1">
    <citation type="submission" date="2021-06" db="EMBL/GenBank/DDBJ databases">
        <title>Comparative genomics, transcriptomics and evolutionary studies reveal genomic signatures of adaptation to plant cell wall in hemibiotrophic fungi.</title>
        <authorList>
            <consortium name="DOE Joint Genome Institute"/>
            <person name="Baroncelli R."/>
            <person name="Diaz J.F."/>
            <person name="Benocci T."/>
            <person name="Peng M."/>
            <person name="Battaglia E."/>
            <person name="Haridas S."/>
            <person name="Andreopoulos W."/>
            <person name="Labutti K."/>
            <person name="Pangilinan J."/>
            <person name="Floch G.L."/>
            <person name="Makela M.R."/>
            <person name="Henrissat B."/>
            <person name="Grigoriev I.V."/>
            <person name="Crouch J.A."/>
            <person name="De Vries R.P."/>
            <person name="Sukno S.A."/>
            <person name="Thon M.R."/>
        </authorList>
    </citation>
    <scope>NUCLEOTIDE SEQUENCE</scope>
    <source>
        <strain evidence="1">CBS 193.32</strain>
    </source>
</reference>
<feature type="non-terminal residue" evidence="1">
    <location>
        <position position="83"/>
    </location>
</feature>
<dbReference type="EMBL" id="JAHMHR010000055">
    <property type="protein sequence ID" value="KAK1659880.1"/>
    <property type="molecule type" value="Genomic_DNA"/>
</dbReference>
<dbReference type="Gene3D" id="1.20.5.170">
    <property type="match status" value="1"/>
</dbReference>
<dbReference type="AlphaFoldDB" id="A0AAJ0ENI8"/>
<gene>
    <name evidence="1" type="ORF">BDP55DRAFT_536851</name>
</gene>
<protein>
    <recommendedName>
        <fullName evidence="3">BZIP domain-containing protein</fullName>
    </recommendedName>
</protein>
<dbReference type="GO" id="GO:0003700">
    <property type="term" value="F:DNA-binding transcription factor activity"/>
    <property type="evidence" value="ECO:0007669"/>
    <property type="project" value="InterPro"/>
</dbReference>
<dbReference type="Proteomes" id="UP001224890">
    <property type="component" value="Unassembled WGS sequence"/>
</dbReference>
<dbReference type="RefSeq" id="XP_060424644.1">
    <property type="nucleotide sequence ID" value="XM_060567890.1"/>
</dbReference>
<feature type="non-terminal residue" evidence="1">
    <location>
        <position position="1"/>
    </location>
</feature>
<organism evidence="1 2">
    <name type="scientific">Colletotrichum godetiae</name>
    <dbReference type="NCBI Taxonomy" id="1209918"/>
    <lineage>
        <taxon>Eukaryota</taxon>
        <taxon>Fungi</taxon>
        <taxon>Dikarya</taxon>
        <taxon>Ascomycota</taxon>
        <taxon>Pezizomycotina</taxon>
        <taxon>Sordariomycetes</taxon>
        <taxon>Hypocreomycetidae</taxon>
        <taxon>Glomerellales</taxon>
        <taxon>Glomerellaceae</taxon>
        <taxon>Colletotrichum</taxon>
        <taxon>Colletotrichum acutatum species complex</taxon>
    </lineage>
</organism>
<dbReference type="SUPFAM" id="SSF57959">
    <property type="entry name" value="Leucine zipper domain"/>
    <property type="match status" value="1"/>
</dbReference>